<sequence>MFILKTLKKKNIFTFEKFFIRLDKILLTQKLVCLLCAKFLKEVFVENAALLKNFFILKCDHQMYSRLPTNAQQQKQKTEEAKEKKIQSKLGTKQIPSILLCLHKHTAFLTKQVNVRASKKRKEKKKGEKTTDKKVKKKQNKTKFLMIKKK</sequence>
<organism evidence="2 3">
    <name type="scientific">Reticulomyxa filosa</name>
    <dbReference type="NCBI Taxonomy" id="46433"/>
    <lineage>
        <taxon>Eukaryota</taxon>
        <taxon>Sar</taxon>
        <taxon>Rhizaria</taxon>
        <taxon>Retaria</taxon>
        <taxon>Foraminifera</taxon>
        <taxon>Monothalamids</taxon>
        <taxon>Reticulomyxidae</taxon>
        <taxon>Reticulomyxa</taxon>
    </lineage>
</organism>
<gene>
    <name evidence="2" type="ORF">RFI_21221</name>
</gene>
<dbReference type="AlphaFoldDB" id="X6MQJ7"/>
<evidence type="ECO:0000313" key="2">
    <source>
        <dbReference type="EMBL" id="ETO16134.1"/>
    </source>
</evidence>
<keyword evidence="3" id="KW-1185">Reference proteome</keyword>
<feature type="compositionally biased region" description="Basic residues" evidence="1">
    <location>
        <begin position="134"/>
        <end position="150"/>
    </location>
</feature>
<feature type="compositionally biased region" description="Basic and acidic residues" evidence="1">
    <location>
        <begin position="76"/>
        <end position="86"/>
    </location>
</feature>
<comment type="caution">
    <text evidence="2">The sequence shown here is derived from an EMBL/GenBank/DDBJ whole genome shotgun (WGS) entry which is preliminary data.</text>
</comment>
<dbReference type="EMBL" id="ASPP01018540">
    <property type="protein sequence ID" value="ETO16134.1"/>
    <property type="molecule type" value="Genomic_DNA"/>
</dbReference>
<reference evidence="2 3" key="1">
    <citation type="journal article" date="2013" name="Curr. Biol.">
        <title>The Genome of the Foraminiferan Reticulomyxa filosa.</title>
        <authorList>
            <person name="Glockner G."/>
            <person name="Hulsmann N."/>
            <person name="Schleicher M."/>
            <person name="Noegel A.A."/>
            <person name="Eichinger L."/>
            <person name="Gallinger C."/>
            <person name="Pawlowski J."/>
            <person name="Sierra R."/>
            <person name="Euteneuer U."/>
            <person name="Pillet L."/>
            <person name="Moustafa A."/>
            <person name="Platzer M."/>
            <person name="Groth M."/>
            <person name="Szafranski K."/>
            <person name="Schliwa M."/>
        </authorList>
    </citation>
    <scope>NUCLEOTIDE SEQUENCE [LARGE SCALE GENOMIC DNA]</scope>
</reference>
<evidence type="ECO:0000313" key="3">
    <source>
        <dbReference type="Proteomes" id="UP000023152"/>
    </source>
</evidence>
<proteinExistence type="predicted"/>
<feature type="region of interest" description="Disordered" evidence="1">
    <location>
        <begin position="116"/>
        <end position="150"/>
    </location>
</feature>
<protein>
    <submittedName>
        <fullName evidence="2">Uncharacterized protein</fullName>
    </submittedName>
</protein>
<feature type="region of interest" description="Disordered" evidence="1">
    <location>
        <begin position="69"/>
        <end position="88"/>
    </location>
</feature>
<accession>X6MQJ7</accession>
<dbReference type="Proteomes" id="UP000023152">
    <property type="component" value="Unassembled WGS sequence"/>
</dbReference>
<evidence type="ECO:0000256" key="1">
    <source>
        <dbReference type="SAM" id="MobiDB-lite"/>
    </source>
</evidence>
<name>X6MQJ7_RETFI</name>